<dbReference type="GO" id="GO:0008374">
    <property type="term" value="F:O-acyltransferase activity"/>
    <property type="evidence" value="ECO:0007669"/>
    <property type="project" value="TreeGrafter"/>
</dbReference>
<evidence type="ECO:0000256" key="1">
    <source>
        <dbReference type="ARBA" id="ARBA00007274"/>
    </source>
</evidence>
<evidence type="ECO:0000313" key="3">
    <source>
        <dbReference type="EMBL" id="PTQ99346.1"/>
    </source>
</evidence>
<dbReference type="Gene3D" id="2.160.10.10">
    <property type="entry name" value="Hexapeptide repeat proteins"/>
    <property type="match status" value="1"/>
</dbReference>
<dbReference type="CDD" id="cd05825">
    <property type="entry name" value="LbH_wcaF_like"/>
    <property type="match status" value="1"/>
</dbReference>
<dbReference type="AlphaFoldDB" id="A0A2T5JC63"/>
<evidence type="ECO:0000256" key="2">
    <source>
        <dbReference type="ARBA" id="ARBA00022679"/>
    </source>
</evidence>
<comment type="similarity">
    <text evidence="1">Belongs to the transferase hexapeptide repeat family.</text>
</comment>
<keyword evidence="4" id="KW-1185">Reference proteome</keyword>
<dbReference type="PANTHER" id="PTHR23416:SF23">
    <property type="entry name" value="ACETYLTRANSFERASE C18B11.09C-RELATED"/>
    <property type="match status" value="1"/>
</dbReference>
<sequence>MINHDTFTGPSFSLKNRLRRSWWNIAALLFFRFSPRPFHGWRSFVLRSFGAKVGRGVHVYPGVTIWAPWNLELGDECGVASGAVLYSQAKITIGYRAVISQGVNLCTGTHDYNNPGFPLVASPINIGNHVWVAAEAFVHPGISIADGCVIGARSVVIKDMPEWQVCAGNPCGPLKPRRKFNA</sequence>
<keyword evidence="2 3" id="KW-0808">Transferase</keyword>
<accession>A0A2T5JC63</accession>
<proteinExistence type="inferred from homology"/>
<dbReference type="Proteomes" id="UP000244168">
    <property type="component" value="Unassembled WGS sequence"/>
</dbReference>
<organism evidence="3 4">
    <name type="scientific">Mucilaginibacter yixingensis</name>
    <dbReference type="NCBI Taxonomy" id="1295612"/>
    <lineage>
        <taxon>Bacteria</taxon>
        <taxon>Pseudomonadati</taxon>
        <taxon>Bacteroidota</taxon>
        <taxon>Sphingobacteriia</taxon>
        <taxon>Sphingobacteriales</taxon>
        <taxon>Sphingobacteriaceae</taxon>
        <taxon>Mucilaginibacter</taxon>
    </lineage>
</organism>
<protein>
    <submittedName>
        <fullName evidence="3">Putative colanic acid biosynthesis acetyltransferase WcaF</fullName>
    </submittedName>
</protein>
<dbReference type="GO" id="GO:0005829">
    <property type="term" value="C:cytosol"/>
    <property type="evidence" value="ECO:0007669"/>
    <property type="project" value="TreeGrafter"/>
</dbReference>
<dbReference type="InterPro" id="IPR011004">
    <property type="entry name" value="Trimer_LpxA-like_sf"/>
</dbReference>
<dbReference type="InterPro" id="IPR051159">
    <property type="entry name" value="Hexapeptide_acetyltransf"/>
</dbReference>
<comment type="caution">
    <text evidence="3">The sequence shown here is derived from an EMBL/GenBank/DDBJ whole genome shotgun (WGS) entry which is preliminary data.</text>
</comment>
<name>A0A2T5JC63_9SPHI</name>
<dbReference type="OrthoDB" id="9814490at2"/>
<dbReference type="PANTHER" id="PTHR23416">
    <property type="entry name" value="SIALIC ACID SYNTHASE-RELATED"/>
    <property type="match status" value="1"/>
</dbReference>
<evidence type="ECO:0000313" key="4">
    <source>
        <dbReference type="Proteomes" id="UP000244168"/>
    </source>
</evidence>
<dbReference type="SUPFAM" id="SSF51161">
    <property type="entry name" value="Trimeric LpxA-like enzymes"/>
    <property type="match status" value="1"/>
</dbReference>
<gene>
    <name evidence="3" type="ORF">C8P68_102162</name>
</gene>
<reference evidence="3 4" key="1">
    <citation type="submission" date="2018-04" db="EMBL/GenBank/DDBJ databases">
        <title>Genomic Encyclopedia of Archaeal and Bacterial Type Strains, Phase II (KMG-II): from individual species to whole genera.</title>
        <authorList>
            <person name="Goeker M."/>
        </authorList>
    </citation>
    <scope>NUCLEOTIDE SEQUENCE [LARGE SCALE GENOMIC DNA]</scope>
    <source>
        <strain evidence="3 4">DSM 26809</strain>
    </source>
</reference>
<dbReference type="EMBL" id="QAOQ01000002">
    <property type="protein sequence ID" value="PTQ99346.1"/>
    <property type="molecule type" value="Genomic_DNA"/>
</dbReference>